<dbReference type="InParanoid" id="G0NCC0"/>
<feature type="domain" description="F-box" evidence="1">
    <location>
        <begin position="3"/>
        <end position="35"/>
    </location>
</feature>
<dbReference type="InterPro" id="IPR001810">
    <property type="entry name" value="F-box_dom"/>
</dbReference>
<gene>
    <name evidence="2" type="ORF">CAEBREN_26162</name>
</gene>
<dbReference type="InterPro" id="IPR012885">
    <property type="entry name" value="F-box_Sdz-33"/>
</dbReference>
<reference evidence="3" key="1">
    <citation type="submission" date="2011-07" db="EMBL/GenBank/DDBJ databases">
        <authorList>
            <consortium name="Caenorhabditis brenneri Sequencing and Analysis Consortium"/>
            <person name="Wilson R.K."/>
        </authorList>
    </citation>
    <scope>NUCLEOTIDE SEQUENCE [LARGE SCALE GENOMIC DNA]</scope>
    <source>
        <strain evidence="3">PB2801</strain>
    </source>
</reference>
<protein>
    <recommendedName>
        <fullName evidence="1">F-box domain-containing protein</fullName>
    </recommendedName>
</protein>
<proteinExistence type="predicted"/>
<dbReference type="PANTHER" id="PTHR21503">
    <property type="entry name" value="F-BOX-CONTAINING HYPOTHETICAL PROTEIN C.ELEGANS"/>
    <property type="match status" value="1"/>
</dbReference>
<accession>G0NCC0</accession>
<dbReference type="Pfam" id="PF07735">
    <property type="entry name" value="FBA_2"/>
    <property type="match status" value="1"/>
</dbReference>
<evidence type="ECO:0000313" key="2">
    <source>
        <dbReference type="EMBL" id="EGT57453.1"/>
    </source>
</evidence>
<dbReference type="PROSITE" id="PS50181">
    <property type="entry name" value="FBOX"/>
    <property type="match status" value="1"/>
</dbReference>
<evidence type="ECO:0000313" key="3">
    <source>
        <dbReference type="Proteomes" id="UP000008068"/>
    </source>
</evidence>
<dbReference type="PANTHER" id="PTHR21503:SF8">
    <property type="entry name" value="F-BOX ASSOCIATED DOMAIN-CONTAINING PROTEIN-RELATED"/>
    <property type="match status" value="1"/>
</dbReference>
<sequence>MSGFTLYNLPVVVLRDLFQQFGLAEIFNISIISRRSQRNVQLLMRRGKNLDLHLNVTENSMISVQRNYEYLHVKVVEFAELMEEPTAVSWVNVNGTPVPMAIVGQTLYLTDKESALKEVTKHISKVFRCQVQGVSLGNSGSSNMPSWVIDFVNSQQQSIKTLWLDAEDASVDDLSHVLTKAQVSDELQCSLKFSKKGPHPEIQMGQLSMKQFKNEQASWMTIDHLLNLNFEFGDLEETSFRSKDLNAFLKHWMSGGCDRLQELHIEMKGSINVNKVLWEIDYELISSGDVKEIDSKKFNDTVEIRGGVQVRRKTDGKVARLFDNEAGAYYFSFYVLE</sequence>
<keyword evidence="3" id="KW-1185">Reference proteome</keyword>
<dbReference type="AlphaFoldDB" id="G0NCC0"/>
<dbReference type="Proteomes" id="UP000008068">
    <property type="component" value="Unassembled WGS sequence"/>
</dbReference>
<evidence type="ECO:0000259" key="1">
    <source>
        <dbReference type="PROSITE" id="PS50181"/>
    </source>
</evidence>
<organism evidence="3">
    <name type="scientific">Caenorhabditis brenneri</name>
    <name type="common">Nematode worm</name>
    <dbReference type="NCBI Taxonomy" id="135651"/>
    <lineage>
        <taxon>Eukaryota</taxon>
        <taxon>Metazoa</taxon>
        <taxon>Ecdysozoa</taxon>
        <taxon>Nematoda</taxon>
        <taxon>Chromadorea</taxon>
        <taxon>Rhabditida</taxon>
        <taxon>Rhabditina</taxon>
        <taxon>Rhabditomorpha</taxon>
        <taxon>Rhabditoidea</taxon>
        <taxon>Rhabditidae</taxon>
        <taxon>Peloderinae</taxon>
        <taxon>Caenorhabditis</taxon>
    </lineage>
</organism>
<name>G0NCC0_CAEBE</name>
<dbReference type="EMBL" id="GL379862">
    <property type="protein sequence ID" value="EGT57453.1"/>
    <property type="molecule type" value="Genomic_DNA"/>
</dbReference>
<dbReference type="HOGENOM" id="CLU_028840_0_1_1"/>